<accession>A0A239N6D9</accession>
<dbReference type="GO" id="GO:0005576">
    <property type="term" value="C:extracellular region"/>
    <property type="evidence" value="ECO:0007669"/>
    <property type="project" value="TreeGrafter"/>
</dbReference>
<sequence>MKKLAAAGLVLGLVAIVVVALTIFSGGFRSTVPVTVTSERAGLVMDPQAKVKLRGVEIGRVASISQHDGMAQLALDMNSSSLSMIPANAGVEIKSTTVFGAKYVNFVIPANPSDQSLVPGAVVSADNVTVEFNTLFQHLSDVLQKLEPEKLNATLGAVSSALRGRGEELGELLTESNDYLTTINPSLPALQRDLASAAVVTNVYADATPDFMRVLDNATTTSATIVSEQANLDLLLMNVTGLANTADQVLTENEQPLATALSTLTDTTTLLDEYSPELTCFIVGLNKGRLAFGPLAGAGDKAAISLSSSFLLGDPAYTVPRDLPKVAASGGPNCYGLPDFDPKQGPAPFVVADTGQVPYVPSTQPAVNVPTIFQYLFAGAWP</sequence>
<reference evidence="4" key="1">
    <citation type="submission" date="2017-06" db="EMBL/GenBank/DDBJ databases">
        <authorList>
            <person name="Varghese N."/>
            <person name="Submissions S."/>
        </authorList>
    </citation>
    <scope>NUCLEOTIDE SEQUENCE [LARGE SCALE GENOMIC DNA]</scope>
    <source>
        <strain evidence="4">JCM 23211</strain>
    </source>
</reference>
<dbReference type="GO" id="GO:0051701">
    <property type="term" value="P:biological process involved in interaction with host"/>
    <property type="evidence" value="ECO:0007669"/>
    <property type="project" value="TreeGrafter"/>
</dbReference>
<dbReference type="InterPro" id="IPR052336">
    <property type="entry name" value="MlaD_Phospholipid_Transporter"/>
</dbReference>
<dbReference type="Pfam" id="PF11887">
    <property type="entry name" value="Mce4_CUP1"/>
    <property type="match status" value="1"/>
</dbReference>
<protein>
    <submittedName>
        <fullName evidence="3">Phospholipid/cholesterol/gamma-HCH transport system substrate-binding protein</fullName>
    </submittedName>
</protein>
<dbReference type="AlphaFoldDB" id="A0A239N6D9"/>
<name>A0A239N6D9_9NOCA</name>
<evidence type="ECO:0000313" key="3">
    <source>
        <dbReference type="EMBL" id="SNT50486.1"/>
    </source>
</evidence>
<dbReference type="EMBL" id="FZOW01000030">
    <property type="protein sequence ID" value="SNT50486.1"/>
    <property type="molecule type" value="Genomic_DNA"/>
</dbReference>
<dbReference type="InterPro" id="IPR024516">
    <property type="entry name" value="Mce_C"/>
</dbReference>
<gene>
    <name evidence="3" type="ORF">SAMN05421642_13041</name>
</gene>
<dbReference type="NCBIfam" id="TIGR00996">
    <property type="entry name" value="Mtu_fam_mce"/>
    <property type="match status" value="1"/>
</dbReference>
<evidence type="ECO:0000259" key="1">
    <source>
        <dbReference type="Pfam" id="PF02470"/>
    </source>
</evidence>
<dbReference type="STRING" id="398843.A3K89_05000"/>
<feature type="domain" description="Mammalian cell entry C-terminal" evidence="2">
    <location>
        <begin position="114"/>
        <end position="332"/>
    </location>
</feature>
<dbReference type="RefSeq" id="WP_089252523.1">
    <property type="nucleotide sequence ID" value="NZ_FZOW01000030.1"/>
</dbReference>
<dbReference type="OrthoDB" id="3460188at2"/>
<dbReference type="Proteomes" id="UP000198327">
    <property type="component" value="Unassembled WGS sequence"/>
</dbReference>
<dbReference type="Pfam" id="PF02470">
    <property type="entry name" value="MlaD"/>
    <property type="match status" value="1"/>
</dbReference>
<organism evidence="3 4">
    <name type="scientific">Rhodococcoides kyotonense</name>
    <dbReference type="NCBI Taxonomy" id="398843"/>
    <lineage>
        <taxon>Bacteria</taxon>
        <taxon>Bacillati</taxon>
        <taxon>Actinomycetota</taxon>
        <taxon>Actinomycetes</taxon>
        <taxon>Mycobacteriales</taxon>
        <taxon>Nocardiaceae</taxon>
        <taxon>Rhodococcoides</taxon>
    </lineage>
</organism>
<keyword evidence="4" id="KW-1185">Reference proteome</keyword>
<evidence type="ECO:0000313" key="4">
    <source>
        <dbReference type="Proteomes" id="UP000198327"/>
    </source>
</evidence>
<dbReference type="InterPro" id="IPR005693">
    <property type="entry name" value="Mce"/>
</dbReference>
<dbReference type="PANTHER" id="PTHR33371">
    <property type="entry name" value="INTERMEMBRANE PHOSPHOLIPID TRANSPORT SYSTEM BINDING PROTEIN MLAD-RELATED"/>
    <property type="match status" value="1"/>
</dbReference>
<dbReference type="PANTHER" id="PTHR33371:SF19">
    <property type="entry name" value="MCE-FAMILY PROTEIN MCE4A"/>
    <property type="match status" value="1"/>
</dbReference>
<proteinExistence type="predicted"/>
<dbReference type="InterPro" id="IPR003399">
    <property type="entry name" value="Mce/MlaD"/>
</dbReference>
<evidence type="ECO:0000259" key="2">
    <source>
        <dbReference type="Pfam" id="PF11887"/>
    </source>
</evidence>
<feature type="domain" description="Mce/MlaD" evidence="1">
    <location>
        <begin position="31"/>
        <end position="106"/>
    </location>
</feature>